<reference evidence="2 3" key="2">
    <citation type="submission" date="2020-05" db="EMBL/GenBank/DDBJ databases">
        <title>Draft genome sequence of Desulfovibrio sp. strainFSS-1.</title>
        <authorList>
            <person name="Shimoshige H."/>
            <person name="Kobayashi H."/>
            <person name="Maekawa T."/>
        </authorList>
    </citation>
    <scope>NUCLEOTIDE SEQUENCE [LARGE SCALE GENOMIC DNA]</scope>
    <source>
        <strain evidence="2 3">SIID29052-01</strain>
    </source>
</reference>
<reference evidence="2 3" key="1">
    <citation type="submission" date="2020-04" db="EMBL/GenBank/DDBJ databases">
        <authorList>
            <consortium name="Desulfovibrio sp. FSS-1 genome sequencing consortium"/>
            <person name="Shimoshige H."/>
            <person name="Kobayashi H."/>
            <person name="Maekawa T."/>
        </authorList>
    </citation>
    <scope>NUCLEOTIDE SEQUENCE [LARGE SCALE GENOMIC DNA]</scope>
    <source>
        <strain evidence="2 3">SIID29052-01</strain>
    </source>
</reference>
<dbReference type="EMBL" id="BLTE01000005">
    <property type="protein sequence ID" value="GFK93655.1"/>
    <property type="molecule type" value="Genomic_DNA"/>
</dbReference>
<evidence type="ECO:0000256" key="1">
    <source>
        <dbReference type="SAM" id="SignalP"/>
    </source>
</evidence>
<dbReference type="RefSeq" id="WP_173082902.1">
    <property type="nucleotide sequence ID" value="NZ_BLTE01000005.1"/>
</dbReference>
<feature type="chain" id="PRO_5028837311" description="Lipoprotein" evidence="1">
    <location>
        <begin position="19"/>
        <end position="109"/>
    </location>
</feature>
<comment type="caution">
    <text evidence="2">The sequence shown here is derived from an EMBL/GenBank/DDBJ whole genome shotgun (WGS) entry which is preliminary data.</text>
</comment>
<keyword evidence="3" id="KW-1185">Reference proteome</keyword>
<sequence>MRAILVSLLAAASLILLAGCKNPPKMSLDEFQEFCNDEFGYAEDCDSGPICSGYAQAVSRQFQGVKDCVAACNAQDKAYWMENVMTDCAAVVGNATDWCDQYCRRKYQQ</sequence>
<name>A0A6V8LZK1_9BACT</name>
<evidence type="ECO:0000313" key="2">
    <source>
        <dbReference type="EMBL" id="GFK93655.1"/>
    </source>
</evidence>
<proteinExistence type="predicted"/>
<dbReference type="Proteomes" id="UP000494245">
    <property type="component" value="Unassembled WGS sequence"/>
</dbReference>
<keyword evidence="1" id="KW-0732">Signal</keyword>
<evidence type="ECO:0008006" key="4">
    <source>
        <dbReference type="Google" id="ProtNLM"/>
    </source>
</evidence>
<evidence type="ECO:0000313" key="3">
    <source>
        <dbReference type="Proteomes" id="UP000494245"/>
    </source>
</evidence>
<dbReference type="PROSITE" id="PS51257">
    <property type="entry name" value="PROKAR_LIPOPROTEIN"/>
    <property type="match status" value="1"/>
</dbReference>
<protein>
    <recommendedName>
        <fullName evidence="4">Lipoprotein</fullName>
    </recommendedName>
</protein>
<gene>
    <name evidence="2" type="ORF">NNJEOMEG_01489</name>
</gene>
<accession>A0A6V8LZK1</accession>
<feature type="signal peptide" evidence="1">
    <location>
        <begin position="1"/>
        <end position="18"/>
    </location>
</feature>
<dbReference type="AlphaFoldDB" id="A0A6V8LZK1"/>
<organism evidence="2 3">
    <name type="scientific">Fundidesulfovibrio magnetotacticus</name>
    <dbReference type="NCBI Taxonomy" id="2730080"/>
    <lineage>
        <taxon>Bacteria</taxon>
        <taxon>Pseudomonadati</taxon>
        <taxon>Thermodesulfobacteriota</taxon>
        <taxon>Desulfovibrionia</taxon>
        <taxon>Desulfovibrionales</taxon>
        <taxon>Desulfovibrionaceae</taxon>
        <taxon>Fundidesulfovibrio</taxon>
    </lineage>
</organism>